<proteinExistence type="predicted"/>
<dbReference type="EMBL" id="KV426098">
    <property type="protein sequence ID" value="KZV88532.1"/>
    <property type="molecule type" value="Genomic_DNA"/>
</dbReference>
<name>A0A165F7M0_EXIGL</name>
<dbReference type="AlphaFoldDB" id="A0A165F7M0"/>
<evidence type="ECO:0000313" key="2">
    <source>
        <dbReference type="Proteomes" id="UP000077266"/>
    </source>
</evidence>
<feature type="non-terminal residue" evidence="1">
    <location>
        <position position="1"/>
    </location>
</feature>
<protein>
    <submittedName>
        <fullName evidence="1">Uncharacterized protein</fullName>
    </submittedName>
</protein>
<reference evidence="1 2" key="1">
    <citation type="journal article" date="2016" name="Mol. Biol. Evol.">
        <title>Comparative Genomics of Early-Diverging Mushroom-Forming Fungi Provides Insights into the Origins of Lignocellulose Decay Capabilities.</title>
        <authorList>
            <person name="Nagy L.G."/>
            <person name="Riley R."/>
            <person name="Tritt A."/>
            <person name="Adam C."/>
            <person name="Daum C."/>
            <person name="Floudas D."/>
            <person name="Sun H."/>
            <person name="Yadav J.S."/>
            <person name="Pangilinan J."/>
            <person name="Larsson K.H."/>
            <person name="Matsuura K."/>
            <person name="Barry K."/>
            <person name="Labutti K."/>
            <person name="Kuo R."/>
            <person name="Ohm R.A."/>
            <person name="Bhattacharya S.S."/>
            <person name="Shirouzu T."/>
            <person name="Yoshinaga Y."/>
            <person name="Martin F.M."/>
            <person name="Grigoriev I.V."/>
            <person name="Hibbett D.S."/>
        </authorList>
    </citation>
    <scope>NUCLEOTIDE SEQUENCE [LARGE SCALE GENOMIC DNA]</scope>
    <source>
        <strain evidence="1 2">HHB12029</strain>
    </source>
</reference>
<keyword evidence="2" id="KW-1185">Reference proteome</keyword>
<dbReference type="InParanoid" id="A0A165F7M0"/>
<dbReference type="STRING" id="1314781.A0A165F7M0"/>
<gene>
    <name evidence="1" type="ORF">EXIGLDRAFT_772645</name>
</gene>
<organism evidence="1 2">
    <name type="scientific">Exidia glandulosa HHB12029</name>
    <dbReference type="NCBI Taxonomy" id="1314781"/>
    <lineage>
        <taxon>Eukaryota</taxon>
        <taxon>Fungi</taxon>
        <taxon>Dikarya</taxon>
        <taxon>Basidiomycota</taxon>
        <taxon>Agaricomycotina</taxon>
        <taxon>Agaricomycetes</taxon>
        <taxon>Auriculariales</taxon>
        <taxon>Exidiaceae</taxon>
        <taxon>Exidia</taxon>
    </lineage>
</organism>
<sequence length="71" mass="8112">ESALGVNAITQKSKAILVTFRNVQNINAEIVISRVHELKILYEYLNHLTTEEIYQWQLPVEKPHLPLEASG</sequence>
<dbReference type="Proteomes" id="UP000077266">
    <property type="component" value="Unassembled WGS sequence"/>
</dbReference>
<evidence type="ECO:0000313" key="1">
    <source>
        <dbReference type="EMBL" id="KZV88532.1"/>
    </source>
</evidence>
<accession>A0A165F7M0</accession>